<dbReference type="VEuPathDB" id="FungiDB:AMAG_01140"/>
<dbReference type="GO" id="GO:0005654">
    <property type="term" value="C:nucleoplasm"/>
    <property type="evidence" value="ECO:0007669"/>
    <property type="project" value="UniProtKB-ARBA"/>
</dbReference>
<evidence type="ECO:0000256" key="1">
    <source>
        <dbReference type="ARBA" id="ARBA00040513"/>
    </source>
</evidence>
<dbReference type="GO" id="GO:0042134">
    <property type="term" value="F:rRNA primary transcript binding"/>
    <property type="evidence" value="ECO:0007669"/>
    <property type="project" value="InterPro"/>
</dbReference>
<organism evidence="3 4">
    <name type="scientific">Allomyces macrogynus (strain ATCC 38327)</name>
    <name type="common">Allomyces javanicus var. macrogynus</name>
    <dbReference type="NCBI Taxonomy" id="578462"/>
    <lineage>
        <taxon>Eukaryota</taxon>
        <taxon>Fungi</taxon>
        <taxon>Fungi incertae sedis</taxon>
        <taxon>Blastocladiomycota</taxon>
        <taxon>Blastocladiomycetes</taxon>
        <taxon>Blastocladiales</taxon>
        <taxon>Blastocladiaceae</taxon>
        <taxon>Allomyces</taxon>
    </lineage>
</organism>
<keyword evidence="4" id="KW-1185">Reference proteome</keyword>
<dbReference type="GO" id="GO:0034457">
    <property type="term" value="C:Mpp10 complex"/>
    <property type="evidence" value="ECO:0007669"/>
    <property type="project" value="UniProtKB-ARBA"/>
</dbReference>
<name>A0A0L0RYT5_ALLM3</name>
<evidence type="ECO:0000259" key="2">
    <source>
        <dbReference type="PROSITE" id="PS50833"/>
    </source>
</evidence>
<dbReference type="SUPFAM" id="SSF52954">
    <property type="entry name" value="Class II aaRS ABD-related"/>
    <property type="match status" value="1"/>
</dbReference>
<dbReference type="eggNOG" id="KOG2781">
    <property type="taxonomic scope" value="Eukaryota"/>
</dbReference>
<dbReference type="Pfam" id="PF04427">
    <property type="entry name" value="Brix"/>
    <property type="match status" value="1"/>
</dbReference>
<evidence type="ECO:0000313" key="3">
    <source>
        <dbReference type="EMBL" id="KNE55226.1"/>
    </source>
</evidence>
<accession>A0A0L0RYT5</accession>
<dbReference type="EMBL" id="GG745329">
    <property type="protein sequence ID" value="KNE55226.1"/>
    <property type="molecule type" value="Genomic_DNA"/>
</dbReference>
<sequence>MQRRDARLRKEYLYKKAHEQQEQATFEKKQQVKAALEYGMIITHFPYGPTAYFTLHNVVLRHDIADKGTVSEAYPHLIFHNFNTKLGERAKNILKHLFPVPKEDSKRVMTFANTDDHISFRHHVYYPTGPKSAEIAEVGPRFEARLYEIRLGTVDMKDADVEWALRPYHRTARKRELL</sequence>
<proteinExistence type="predicted"/>
<evidence type="ECO:0000313" key="4">
    <source>
        <dbReference type="Proteomes" id="UP000054350"/>
    </source>
</evidence>
<protein>
    <recommendedName>
        <fullName evidence="1">U3 small nucleolar ribonucleoprotein protein IMP4</fullName>
    </recommendedName>
</protein>
<dbReference type="OrthoDB" id="10253204at2759"/>
<dbReference type="PANTHER" id="PTHR22734">
    <property type="entry name" value="U3 SMALL NUCLEOLAR RIBONUCLEOPROTEIN PROTEIN IMP4"/>
    <property type="match status" value="1"/>
</dbReference>
<dbReference type="FunFam" id="3.40.50.10480:FF:000001">
    <property type="entry name" value="IMP4, U3 small nucleolar ribonucleoprotein"/>
    <property type="match status" value="1"/>
</dbReference>
<dbReference type="GO" id="GO:0042274">
    <property type="term" value="P:ribosomal small subunit biogenesis"/>
    <property type="evidence" value="ECO:0007669"/>
    <property type="project" value="UniProtKB-ARBA"/>
</dbReference>
<dbReference type="GO" id="GO:0032040">
    <property type="term" value="C:small-subunit processome"/>
    <property type="evidence" value="ECO:0007669"/>
    <property type="project" value="TreeGrafter"/>
</dbReference>
<dbReference type="InterPro" id="IPR044281">
    <property type="entry name" value="IMP4/RPF1"/>
</dbReference>
<reference evidence="4" key="2">
    <citation type="submission" date="2009-11" db="EMBL/GenBank/DDBJ databases">
        <title>The Genome Sequence of Allomyces macrogynus strain ATCC 38327.</title>
        <authorList>
            <consortium name="The Broad Institute Genome Sequencing Platform"/>
            <person name="Russ C."/>
            <person name="Cuomo C."/>
            <person name="Shea T."/>
            <person name="Young S.K."/>
            <person name="Zeng Q."/>
            <person name="Koehrsen M."/>
            <person name="Haas B."/>
            <person name="Borodovsky M."/>
            <person name="Guigo R."/>
            <person name="Alvarado L."/>
            <person name="Berlin A."/>
            <person name="Borenstein D."/>
            <person name="Chen Z."/>
            <person name="Engels R."/>
            <person name="Freedman E."/>
            <person name="Gellesch M."/>
            <person name="Goldberg J."/>
            <person name="Griggs A."/>
            <person name="Gujja S."/>
            <person name="Heiman D."/>
            <person name="Hepburn T."/>
            <person name="Howarth C."/>
            <person name="Jen D."/>
            <person name="Larson L."/>
            <person name="Lewis B."/>
            <person name="Mehta T."/>
            <person name="Park D."/>
            <person name="Pearson M."/>
            <person name="Roberts A."/>
            <person name="Saif S."/>
            <person name="Shenoy N."/>
            <person name="Sisk P."/>
            <person name="Stolte C."/>
            <person name="Sykes S."/>
            <person name="Walk T."/>
            <person name="White J."/>
            <person name="Yandava C."/>
            <person name="Burger G."/>
            <person name="Gray M.W."/>
            <person name="Holland P.W.H."/>
            <person name="King N."/>
            <person name="Lang F.B.F."/>
            <person name="Roger A.J."/>
            <person name="Ruiz-Trillo I."/>
            <person name="Lander E."/>
            <person name="Nusbaum C."/>
        </authorList>
    </citation>
    <scope>NUCLEOTIDE SEQUENCE [LARGE SCALE GENOMIC DNA]</scope>
    <source>
        <strain evidence="4">ATCC 38327</strain>
    </source>
</reference>
<gene>
    <name evidence="3" type="ORF">AMAG_01140</name>
</gene>
<dbReference type="InterPro" id="IPR007109">
    <property type="entry name" value="Brix"/>
</dbReference>
<dbReference type="STRING" id="578462.A0A0L0RYT5"/>
<dbReference type="GO" id="GO:0006364">
    <property type="term" value="P:rRNA processing"/>
    <property type="evidence" value="ECO:0007669"/>
    <property type="project" value="InterPro"/>
</dbReference>
<dbReference type="SMART" id="SM00879">
    <property type="entry name" value="Brix"/>
    <property type="match status" value="1"/>
</dbReference>
<dbReference type="Gene3D" id="3.40.50.10480">
    <property type="entry name" value="Probable brix-domain ribosomal biogenesis protein"/>
    <property type="match status" value="1"/>
</dbReference>
<dbReference type="Proteomes" id="UP000054350">
    <property type="component" value="Unassembled WGS sequence"/>
</dbReference>
<dbReference type="OMA" id="ADHCNIE"/>
<feature type="domain" description="Brix" evidence="2">
    <location>
        <begin position="1"/>
        <end position="155"/>
    </location>
</feature>
<reference evidence="3 4" key="1">
    <citation type="submission" date="2009-11" db="EMBL/GenBank/DDBJ databases">
        <title>Annotation of Allomyces macrogynus ATCC 38327.</title>
        <authorList>
            <consortium name="The Broad Institute Genome Sequencing Platform"/>
            <person name="Russ C."/>
            <person name="Cuomo C."/>
            <person name="Burger G."/>
            <person name="Gray M.W."/>
            <person name="Holland P.W.H."/>
            <person name="King N."/>
            <person name="Lang F.B.F."/>
            <person name="Roger A.J."/>
            <person name="Ruiz-Trillo I."/>
            <person name="Young S.K."/>
            <person name="Zeng Q."/>
            <person name="Gargeya S."/>
            <person name="Fitzgerald M."/>
            <person name="Haas B."/>
            <person name="Abouelleil A."/>
            <person name="Alvarado L."/>
            <person name="Arachchi H.M."/>
            <person name="Berlin A."/>
            <person name="Chapman S.B."/>
            <person name="Gearin G."/>
            <person name="Goldberg J."/>
            <person name="Griggs A."/>
            <person name="Gujja S."/>
            <person name="Hansen M."/>
            <person name="Heiman D."/>
            <person name="Howarth C."/>
            <person name="Larimer J."/>
            <person name="Lui A."/>
            <person name="MacDonald P.J.P."/>
            <person name="McCowen C."/>
            <person name="Montmayeur A."/>
            <person name="Murphy C."/>
            <person name="Neiman D."/>
            <person name="Pearson M."/>
            <person name="Priest M."/>
            <person name="Roberts A."/>
            <person name="Saif S."/>
            <person name="Shea T."/>
            <person name="Sisk P."/>
            <person name="Stolte C."/>
            <person name="Sykes S."/>
            <person name="Wortman J."/>
            <person name="Nusbaum C."/>
            <person name="Birren B."/>
        </authorList>
    </citation>
    <scope>NUCLEOTIDE SEQUENCE [LARGE SCALE GENOMIC DNA]</scope>
    <source>
        <strain evidence="3 4">ATCC 38327</strain>
    </source>
</reference>
<dbReference type="GO" id="GO:0030515">
    <property type="term" value="F:snoRNA binding"/>
    <property type="evidence" value="ECO:0007669"/>
    <property type="project" value="TreeGrafter"/>
</dbReference>
<dbReference type="AlphaFoldDB" id="A0A0L0RYT5"/>
<dbReference type="PANTHER" id="PTHR22734:SF2">
    <property type="entry name" value="U3 SMALL NUCLEOLAR RIBONUCLEOPROTEIN PROTEIN IMP4"/>
    <property type="match status" value="1"/>
</dbReference>
<dbReference type="PROSITE" id="PS50833">
    <property type="entry name" value="BRIX"/>
    <property type="match status" value="1"/>
</dbReference>